<feature type="region of interest" description="Disordered" evidence="1">
    <location>
        <begin position="592"/>
        <end position="652"/>
    </location>
</feature>
<keyword evidence="2" id="KW-0472">Membrane</keyword>
<dbReference type="AlphaFoldDB" id="A0A0D2KPR3"/>
<proteinExistence type="predicted"/>
<keyword evidence="4" id="KW-1185">Reference proteome</keyword>
<evidence type="ECO:0000256" key="1">
    <source>
        <dbReference type="SAM" id="MobiDB-lite"/>
    </source>
</evidence>
<accession>A0A0D2KPR3</accession>
<dbReference type="Proteomes" id="UP000054270">
    <property type="component" value="Unassembled WGS sequence"/>
</dbReference>
<organism evidence="3 4">
    <name type="scientific">Hypholoma sublateritium (strain FD-334 SS-4)</name>
    <dbReference type="NCBI Taxonomy" id="945553"/>
    <lineage>
        <taxon>Eukaryota</taxon>
        <taxon>Fungi</taxon>
        <taxon>Dikarya</taxon>
        <taxon>Basidiomycota</taxon>
        <taxon>Agaricomycotina</taxon>
        <taxon>Agaricomycetes</taxon>
        <taxon>Agaricomycetidae</taxon>
        <taxon>Agaricales</taxon>
        <taxon>Agaricineae</taxon>
        <taxon>Strophariaceae</taxon>
        <taxon>Hypholoma</taxon>
    </lineage>
</organism>
<dbReference type="OrthoDB" id="3069588at2759"/>
<name>A0A0D2KPR3_HYPSF</name>
<dbReference type="EMBL" id="KN817618">
    <property type="protein sequence ID" value="KJA16617.1"/>
    <property type="molecule type" value="Genomic_DNA"/>
</dbReference>
<evidence type="ECO:0000313" key="3">
    <source>
        <dbReference type="EMBL" id="KJA16617.1"/>
    </source>
</evidence>
<gene>
    <name evidence="3" type="ORF">HYPSUDRAFT_206907</name>
</gene>
<evidence type="ECO:0000256" key="2">
    <source>
        <dbReference type="SAM" id="Phobius"/>
    </source>
</evidence>
<feature type="region of interest" description="Disordered" evidence="1">
    <location>
        <begin position="289"/>
        <end position="312"/>
    </location>
</feature>
<reference evidence="4" key="1">
    <citation type="submission" date="2014-04" db="EMBL/GenBank/DDBJ databases">
        <title>Evolutionary Origins and Diversification of the Mycorrhizal Mutualists.</title>
        <authorList>
            <consortium name="DOE Joint Genome Institute"/>
            <consortium name="Mycorrhizal Genomics Consortium"/>
            <person name="Kohler A."/>
            <person name="Kuo A."/>
            <person name="Nagy L.G."/>
            <person name="Floudas D."/>
            <person name="Copeland A."/>
            <person name="Barry K.W."/>
            <person name="Cichocki N."/>
            <person name="Veneault-Fourrey C."/>
            <person name="LaButti K."/>
            <person name="Lindquist E.A."/>
            <person name="Lipzen A."/>
            <person name="Lundell T."/>
            <person name="Morin E."/>
            <person name="Murat C."/>
            <person name="Riley R."/>
            <person name="Ohm R."/>
            <person name="Sun H."/>
            <person name="Tunlid A."/>
            <person name="Henrissat B."/>
            <person name="Grigoriev I.V."/>
            <person name="Hibbett D.S."/>
            <person name="Martin F."/>
        </authorList>
    </citation>
    <scope>NUCLEOTIDE SEQUENCE [LARGE SCALE GENOMIC DNA]</scope>
    <source>
        <strain evidence="4">FD-334 SS-4</strain>
    </source>
</reference>
<keyword evidence="2" id="KW-1133">Transmembrane helix</keyword>
<feature type="transmembrane region" description="Helical" evidence="2">
    <location>
        <begin position="7"/>
        <end position="28"/>
    </location>
</feature>
<protein>
    <submittedName>
        <fullName evidence="3">Uncharacterized protein</fullName>
    </submittedName>
</protein>
<evidence type="ECO:0000313" key="4">
    <source>
        <dbReference type="Proteomes" id="UP000054270"/>
    </source>
</evidence>
<keyword evidence="2" id="KW-0812">Transmembrane</keyword>
<sequence length="652" mass="72131">MSSVSTIGLSIVKFFYFLWATFVGLLTFKEKAADPSQDIESGITVAAARRKLETEQVLDIGRDNILPLLPTNGLVGTICYDHPSRRPSRRASAVDPVKSRIVDLTLKQVQDRTTDVLKAVILLPPVIAIPCSARIEYYDPRADDSDIRFGTTKHRPKAKPRVTRFVLPPIIVEEVPSDSETESGSPRKRSSSLSDFFDLFPLPPTHIPQPPPAVLRRVGESRRSSLPVPVPVWSQPALNVVDDSGDYYYSEDDSVGSAYSSPSFSDATADTSLPGSPVSVKELVMFSEPRTEKELTSSPVHTPEGPTPTVAPNDTLVILQATINDDTLHVTHTAEEPGHDFFPSSGLVEHSHNVVDGCFKQVDLQKGDIVHETYLASKKLVQIQDMLVNSPSEDVIVDNLLAQLETSFELDKRESILRSKSRDLFYAGGFCTQNAPQSHIQSSVAPLRIVKKNPASVRNAPETELNEITASWEESLNQVLQAFKEVEIEDSDFHDLFYRDSSFFSRSSLAHGLRRSSEAIVPTTFSSCTSGRRSGDQSDESYESSEKSIEDILPTLDFLSDTIASVDAREDTLVNSLPSVASRLKDLIESTSYPAQDTQCDPRKAARGRNGDLYSWMPEDGENSIDHEEDYTETEGEDDQWSDHFELSGYAD</sequence>
<feature type="region of interest" description="Disordered" evidence="1">
    <location>
        <begin position="524"/>
        <end position="547"/>
    </location>
</feature>
<feature type="compositionally biased region" description="Acidic residues" evidence="1">
    <location>
        <begin position="619"/>
        <end position="640"/>
    </location>
</feature>